<reference evidence="1 2" key="2">
    <citation type="journal article" date="2012" name="PLoS Pathog.">
        <title>Diverse lifestyles and strategies of plant pathogenesis encoded in the genomes of eighteen Dothideomycetes fungi.</title>
        <authorList>
            <person name="Ohm R.A."/>
            <person name="Feau N."/>
            <person name="Henrissat B."/>
            <person name="Schoch C.L."/>
            <person name="Horwitz B.A."/>
            <person name="Barry K.W."/>
            <person name="Condon B.J."/>
            <person name="Copeland A.C."/>
            <person name="Dhillon B."/>
            <person name="Glaser F."/>
            <person name="Hesse C.N."/>
            <person name="Kosti I."/>
            <person name="LaButti K."/>
            <person name="Lindquist E.A."/>
            <person name="Lucas S."/>
            <person name="Salamov A.A."/>
            <person name="Bradshaw R.E."/>
            <person name="Ciuffetti L."/>
            <person name="Hamelin R.C."/>
            <person name="Kema G.H.J."/>
            <person name="Lawrence C."/>
            <person name="Scott J.A."/>
            <person name="Spatafora J.W."/>
            <person name="Turgeon B.G."/>
            <person name="de Wit P.J.G.M."/>
            <person name="Zhong S."/>
            <person name="Goodwin S.B."/>
            <person name="Grigoriev I.V."/>
        </authorList>
    </citation>
    <scope>NUCLEOTIDE SEQUENCE [LARGE SCALE GENOMIC DNA]</scope>
    <source>
        <strain evidence="2">NZE10 / CBS 128990</strain>
    </source>
</reference>
<organism evidence="1 2">
    <name type="scientific">Dothistroma septosporum (strain NZE10 / CBS 128990)</name>
    <name type="common">Red band needle blight fungus</name>
    <name type="synonym">Mycosphaerella pini</name>
    <dbReference type="NCBI Taxonomy" id="675120"/>
    <lineage>
        <taxon>Eukaryota</taxon>
        <taxon>Fungi</taxon>
        <taxon>Dikarya</taxon>
        <taxon>Ascomycota</taxon>
        <taxon>Pezizomycotina</taxon>
        <taxon>Dothideomycetes</taxon>
        <taxon>Dothideomycetidae</taxon>
        <taxon>Mycosphaerellales</taxon>
        <taxon>Mycosphaerellaceae</taxon>
        <taxon>Dothistroma</taxon>
    </lineage>
</organism>
<reference evidence="2" key="1">
    <citation type="journal article" date="2012" name="PLoS Genet.">
        <title>The genomes of the fungal plant pathogens Cladosporium fulvum and Dothistroma septosporum reveal adaptation to different hosts and lifestyles but also signatures of common ancestry.</title>
        <authorList>
            <person name="de Wit P.J.G.M."/>
            <person name="van der Burgt A."/>
            <person name="Oekmen B."/>
            <person name="Stergiopoulos I."/>
            <person name="Abd-Elsalam K.A."/>
            <person name="Aerts A.L."/>
            <person name="Bahkali A.H."/>
            <person name="Beenen H.G."/>
            <person name="Chettri P."/>
            <person name="Cox M.P."/>
            <person name="Datema E."/>
            <person name="de Vries R.P."/>
            <person name="Dhillon B."/>
            <person name="Ganley A.R."/>
            <person name="Griffiths S.A."/>
            <person name="Guo Y."/>
            <person name="Hamelin R.C."/>
            <person name="Henrissat B."/>
            <person name="Kabir M.S."/>
            <person name="Jashni M.K."/>
            <person name="Kema G."/>
            <person name="Klaubauf S."/>
            <person name="Lapidus A."/>
            <person name="Levasseur A."/>
            <person name="Lindquist E."/>
            <person name="Mehrabi R."/>
            <person name="Ohm R.A."/>
            <person name="Owen T.J."/>
            <person name="Salamov A."/>
            <person name="Schwelm A."/>
            <person name="Schijlen E."/>
            <person name="Sun H."/>
            <person name="van den Burg H.A."/>
            <person name="van Ham R.C.H.J."/>
            <person name="Zhang S."/>
            <person name="Goodwin S.B."/>
            <person name="Grigoriev I.V."/>
            <person name="Collemare J."/>
            <person name="Bradshaw R.E."/>
        </authorList>
    </citation>
    <scope>NUCLEOTIDE SEQUENCE [LARGE SCALE GENOMIC DNA]</scope>
    <source>
        <strain evidence="2">NZE10 / CBS 128990</strain>
    </source>
</reference>
<dbReference type="HOGENOM" id="CLU_706016_0_0_1"/>
<dbReference type="Proteomes" id="UP000016933">
    <property type="component" value="Unassembled WGS sequence"/>
</dbReference>
<proteinExistence type="predicted"/>
<name>N1PL98_DOTSN</name>
<accession>N1PL98</accession>
<dbReference type="eggNOG" id="ENOG502TBAK">
    <property type="taxonomic scope" value="Eukaryota"/>
</dbReference>
<dbReference type="OMA" id="CTCIESA"/>
<dbReference type="OrthoDB" id="3637543at2759"/>
<sequence length="391" mass="44314">MMYSRCTDDELRQFVKDRRLAVKIARPDSATPNREDYIEALKRADNHLTKPFSFFEIPAELRNRVYELLVDDESLASAYPRLLGSSGQIYDEASNMLYSSNAVTMKIGSSIVHVNGRRVRNHSSRSIATLYMKWPAVLKKVAHFRIAFTGTWQSQLTGGVTPSLQSSWKNKHRERASAVNQVLFSLALFLLPKNNLKNVTLDLASMLGKAPDLRPYEKCTCIESAFRPLRFFPQLAGNHIELDRMAHAEFTELIESLWSEPTWLPSHNVPLHDLSPIMLKAEACHRLCSKLDLYDEEGDNRWKFMGSNSWVDRELTTGGIERRLSEAKSRLNPGKSVSRENEAPLLLAIAAPKGHIEKLDIDGIRAQAGESAMAMMKRDLDKMENVIKALE</sequence>
<gene>
    <name evidence="1" type="ORF">DOTSEDRAFT_36216</name>
</gene>
<evidence type="ECO:0000313" key="2">
    <source>
        <dbReference type="Proteomes" id="UP000016933"/>
    </source>
</evidence>
<dbReference type="AlphaFoldDB" id="N1PL98"/>
<dbReference type="EMBL" id="KB446541">
    <property type="protein sequence ID" value="EME42320.1"/>
    <property type="molecule type" value="Genomic_DNA"/>
</dbReference>
<evidence type="ECO:0000313" key="1">
    <source>
        <dbReference type="EMBL" id="EME42320.1"/>
    </source>
</evidence>
<protein>
    <submittedName>
        <fullName evidence="1">Uncharacterized protein</fullName>
    </submittedName>
</protein>
<keyword evidence="2" id="KW-1185">Reference proteome</keyword>